<evidence type="ECO:0000256" key="4">
    <source>
        <dbReference type="ARBA" id="ARBA00022989"/>
    </source>
</evidence>
<dbReference type="Gene3D" id="1.20.1070.10">
    <property type="entry name" value="Rhodopsin 7-helix transmembrane proteins"/>
    <property type="match status" value="1"/>
</dbReference>
<evidence type="ECO:0000256" key="2">
    <source>
        <dbReference type="ARBA" id="ARBA00022475"/>
    </source>
</evidence>
<proteinExistence type="inferred from homology"/>
<dbReference type="Pfam" id="PF00001">
    <property type="entry name" value="7tm_1"/>
    <property type="match status" value="1"/>
</dbReference>
<evidence type="ECO:0000256" key="5">
    <source>
        <dbReference type="ARBA" id="ARBA00023040"/>
    </source>
</evidence>
<evidence type="ECO:0000256" key="7">
    <source>
        <dbReference type="ARBA" id="ARBA00023170"/>
    </source>
</evidence>
<evidence type="ECO:0000256" key="1">
    <source>
        <dbReference type="ARBA" id="ARBA00004651"/>
    </source>
</evidence>
<keyword evidence="6 10" id="KW-0472">Membrane</keyword>
<evidence type="ECO:0000256" key="3">
    <source>
        <dbReference type="ARBA" id="ARBA00022692"/>
    </source>
</evidence>
<dbReference type="PROSITE" id="PS50262">
    <property type="entry name" value="G_PROTEIN_RECEP_F1_2"/>
    <property type="match status" value="1"/>
</dbReference>
<dbReference type="KEGG" id="aplc:110984584"/>
<dbReference type="PANTHER" id="PTHR24248">
    <property type="entry name" value="ADRENERGIC RECEPTOR-RELATED G-PROTEIN COUPLED RECEPTOR"/>
    <property type="match status" value="1"/>
</dbReference>
<evidence type="ECO:0000313" key="13">
    <source>
        <dbReference type="RefSeq" id="XP_022100608.1"/>
    </source>
</evidence>
<dbReference type="InterPro" id="IPR017452">
    <property type="entry name" value="GPCR_Rhodpsn_7TM"/>
</dbReference>
<feature type="transmembrane region" description="Helical" evidence="10">
    <location>
        <begin position="220"/>
        <end position="241"/>
    </location>
</feature>
<dbReference type="PRINTS" id="PR00237">
    <property type="entry name" value="GPCRRHODOPSN"/>
</dbReference>
<dbReference type="RefSeq" id="XP_022100608.1">
    <property type="nucleotide sequence ID" value="XM_022244916.1"/>
</dbReference>
<evidence type="ECO:0000256" key="9">
    <source>
        <dbReference type="RuleBase" id="RU000688"/>
    </source>
</evidence>
<keyword evidence="8 9" id="KW-0807">Transducer</keyword>
<feature type="transmembrane region" description="Helical" evidence="10">
    <location>
        <begin position="102"/>
        <end position="124"/>
    </location>
</feature>
<feature type="transmembrane region" description="Helical" evidence="10">
    <location>
        <begin position="72"/>
        <end position="90"/>
    </location>
</feature>
<dbReference type="PROSITE" id="PS00237">
    <property type="entry name" value="G_PROTEIN_RECEP_F1_1"/>
    <property type="match status" value="1"/>
</dbReference>
<dbReference type="GO" id="GO:0004930">
    <property type="term" value="F:G protein-coupled receptor activity"/>
    <property type="evidence" value="ECO:0007669"/>
    <property type="project" value="UniProtKB-KW"/>
</dbReference>
<dbReference type="GO" id="GO:0005886">
    <property type="term" value="C:plasma membrane"/>
    <property type="evidence" value="ECO:0007669"/>
    <property type="project" value="UniProtKB-SubCell"/>
</dbReference>
<keyword evidence="4 10" id="KW-1133">Transmembrane helix</keyword>
<dbReference type="AlphaFoldDB" id="A0A8B7Z4P9"/>
<feature type="transmembrane region" description="Helical" evidence="10">
    <location>
        <begin position="179"/>
        <end position="200"/>
    </location>
</feature>
<keyword evidence="5 9" id="KW-0297">G-protein coupled receptor</keyword>
<evidence type="ECO:0000313" key="12">
    <source>
        <dbReference type="Proteomes" id="UP000694845"/>
    </source>
</evidence>
<evidence type="ECO:0000256" key="8">
    <source>
        <dbReference type="ARBA" id="ARBA00023224"/>
    </source>
</evidence>
<sequence length="391" mass="43970">MLWNENLHVSTAGCGFEGGQCFIHRNCYLFQKACENREMITMTSNSTFPGPSPDVPTVQPDIGIPYYVGETILAFCAFLSNSLVILLFSLERKLRVTVSNVHLISLAISDFCMGTVAIPILLVTLQGYPHEFPACITLLSLVVLIAIASVFALLTMTLDRYYSITHPLQYSVKVTKTRASFTALLAWLFACLLVLPMPLGWHHKPSQPQCFFTEVVSMQYMTFIFFVCILTPFVVMCTVYIRLYVIIQKQVCTPNLKQLQAIHDTCQRLQGLSAGEDTSIVVQTGQQFHLDRIDEGGATSQTPPTVSHLDNFHRIKREIKTAAHVFLKNFENGNLEKVPSSHPAQEISTRQVEVNNILFYQTSPNKLGLIVFISFSSCYLLTSYLQYSDHM</sequence>
<organism evidence="12 13">
    <name type="scientific">Acanthaster planci</name>
    <name type="common">Crown-of-thorns starfish</name>
    <dbReference type="NCBI Taxonomy" id="133434"/>
    <lineage>
        <taxon>Eukaryota</taxon>
        <taxon>Metazoa</taxon>
        <taxon>Echinodermata</taxon>
        <taxon>Eleutherozoa</taxon>
        <taxon>Asterozoa</taxon>
        <taxon>Asteroidea</taxon>
        <taxon>Valvatacea</taxon>
        <taxon>Valvatida</taxon>
        <taxon>Acanthasteridae</taxon>
        <taxon>Acanthaster</taxon>
    </lineage>
</organism>
<keyword evidence="2" id="KW-1003">Cell membrane</keyword>
<dbReference type="GeneID" id="110984584"/>
<feature type="domain" description="G-protein coupled receptors family 1 profile" evidence="11">
    <location>
        <begin position="80"/>
        <end position="249"/>
    </location>
</feature>
<evidence type="ECO:0000256" key="10">
    <source>
        <dbReference type="SAM" id="Phobius"/>
    </source>
</evidence>
<comment type="subcellular location">
    <subcellularLocation>
        <location evidence="1">Cell membrane</location>
        <topology evidence="1">Multi-pass membrane protein</topology>
    </subcellularLocation>
</comment>
<feature type="transmembrane region" description="Helical" evidence="10">
    <location>
        <begin position="136"/>
        <end position="158"/>
    </location>
</feature>
<feature type="transmembrane region" description="Helical" evidence="10">
    <location>
        <begin position="367"/>
        <end position="387"/>
    </location>
</feature>
<dbReference type="InterPro" id="IPR000276">
    <property type="entry name" value="GPCR_Rhodpsn"/>
</dbReference>
<keyword evidence="7 9" id="KW-0675">Receptor</keyword>
<gene>
    <name evidence="13" type="primary">LOC110984584</name>
</gene>
<dbReference type="Proteomes" id="UP000694845">
    <property type="component" value="Unplaced"/>
</dbReference>
<name>A0A8B7Z4P9_ACAPL</name>
<evidence type="ECO:0000259" key="11">
    <source>
        <dbReference type="PROSITE" id="PS50262"/>
    </source>
</evidence>
<protein>
    <submittedName>
        <fullName evidence="13">Adenosine receptor A2b-like</fullName>
    </submittedName>
</protein>
<dbReference type="SUPFAM" id="SSF81321">
    <property type="entry name" value="Family A G protein-coupled receptor-like"/>
    <property type="match status" value="1"/>
</dbReference>
<dbReference type="OMA" id="EVVSMQY"/>
<accession>A0A8B7Z4P9</accession>
<comment type="similarity">
    <text evidence="9">Belongs to the G-protein coupled receptor 1 family.</text>
</comment>
<evidence type="ECO:0000256" key="6">
    <source>
        <dbReference type="ARBA" id="ARBA00023136"/>
    </source>
</evidence>
<reference evidence="13" key="1">
    <citation type="submission" date="2025-08" db="UniProtKB">
        <authorList>
            <consortium name="RefSeq"/>
        </authorList>
    </citation>
    <scope>IDENTIFICATION</scope>
</reference>
<keyword evidence="3 9" id="KW-0812">Transmembrane</keyword>
<keyword evidence="12" id="KW-1185">Reference proteome</keyword>
<dbReference type="OrthoDB" id="9445642at2759"/>